<dbReference type="EMBL" id="LAZR01028001">
    <property type="protein sequence ID" value="KKL63932.1"/>
    <property type="molecule type" value="Genomic_DNA"/>
</dbReference>
<reference evidence="1" key="1">
    <citation type="journal article" date="2015" name="Nature">
        <title>Complex archaea that bridge the gap between prokaryotes and eukaryotes.</title>
        <authorList>
            <person name="Spang A."/>
            <person name="Saw J.H."/>
            <person name="Jorgensen S.L."/>
            <person name="Zaremba-Niedzwiedzka K."/>
            <person name="Martijn J."/>
            <person name="Lind A.E."/>
            <person name="van Eijk R."/>
            <person name="Schleper C."/>
            <person name="Guy L."/>
            <person name="Ettema T.J."/>
        </authorList>
    </citation>
    <scope>NUCLEOTIDE SEQUENCE</scope>
</reference>
<gene>
    <name evidence="1" type="ORF">LCGC14_2170130</name>
</gene>
<evidence type="ECO:0000313" key="1">
    <source>
        <dbReference type="EMBL" id="KKL63932.1"/>
    </source>
</evidence>
<accession>A0A0F9GLA5</accession>
<protein>
    <submittedName>
        <fullName evidence="1">Uncharacterized protein</fullName>
    </submittedName>
</protein>
<organism evidence="1">
    <name type="scientific">marine sediment metagenome</name>
    <dbReference type="NCBI Taxonomy" id="412755"/>
    <lineage>
        <taxon>unclassified sequences</taxon>
        <taxon>metagenomes</taxon>
        <taxon>ecological metagenomes</taxon>
    </lineage>
</organism>
<dbReference type="AlphaFoldDB" id="A0A0F9GLA5"/>
<proteinExistence type="predicted"/>
<feature type="non-terminal residue" evidence="1">
    <location>
        <position position="27"/>
    </location>
</feature>
<name>A0A0F9GLA5_9ZZZZ</name>
<sequence length="27" mass="3258">MNTVAELAQEQLLRLAREALFDRHRFE</sequence>
<comment type="caution">
    <text evidence="1">The sequence shown here is derived from an EMBL/GenBank/DDBJ whole genome shotgun (WGS) entry which is preliminary data.</text>
</comment>